<keyword evidence="11" id="KW-0560">Oxidoreductase</keyword>
<organism evidence="20 21">
    <name type="scientific">Gonapodya prolifera (strain JEL478)</name>
    <name type="common">Monoblepharis prolifera</name>
    <dbReference type="NCBI Taxonomy" id="1344416"/>
    <lineage>
        <taxon>Eukaryota</taxon>
        <taxon>Fungi</taxon>
        <taxon>Fungi incertae sedis</taxon>
        <taxon>Chytridiomycota</taxon>
        <taxon>Chytridiomycota incertae sedis</taxon>
        <taxon>Monoblepharidomycetes</taxon>
        <taxon>Monoblepharidales</taxon>
        <taxon>Gonapodyaceae</taxon>
        <taxon>Gonapodya</taxon>
    </lineage>
</organism>
<dbReference type="Pfam" id="PF13193">
    <property type="entry name" value="AMP-binding_C"/>
    <property type="match status" value="1"/>
</dbReference>
<evidence type="ECO:0000256" key="6">
    <source>
        <dbReference type="ARBA" id="ARBA00013073"/>
    </source>
</evidence>
<keyword evidence="9" id="KW-0028">Amino-acid biosynthesis</keyword>
<evidence type="ECO:0000256" key="13">
    <source>
        <dbReference type="ARBA" id="ARBA00031335"/>
    </source>
</evidence>
<dbReference type="OrthoDB" id="329835at2759"/>
<dbReference type="Gene3D" id="1.10.1200.10">
    <property type="entry name" value="ACP-like"/>
    <property type="match status" value="1"/>
</dbReference>
<dbReference type="Gene3D" id="3.30.559.30">
    <property type="entry name" value="Nonribosomal peptide synthetase, condensation domain"/>
    <property type="match status" value="1"/>
</dbReference>
<dbReference type="GO" id="GO:0019878">
    <property type="term" value="P:lysine biosynthetic process via aminoadipic acid"/>
    <property type="evidence" value="ECO:0007669"/>
    <property type="project" value="UniProtKB-UniPathway"/>
</dbReference>
<evidence type="ECO:0000256" key="9">
    <source>
        <dbReference type="ARBA" id="ARBA00022605"/>
    </source>
</evidence>
<comment type="catalytic activity">
    <reaction evidence="16">
        <text>(S)-2-amino-6-oxohexanoate + NAD(+) + H2O = L-2-aminoadipate + NADH + 2 H(+)</text>
        <dbReference type="Rhea" id="RHEA:12308"/>
        <dbReference type="ChEBI" id="CHEBI:15377"/>
        <dbReference type="ChEBI" id="CHEBI:15378"/>
        <dbReference type="ChEBI" id="CHEBI:57540"/>
        <dbReference type="ChEBI" id="CHEBI:57945"/>
        <dbReference type="ChEBI" id="CHEBI:58321"/>
        <dbReference type="ChEBI" id="CHEBI:58672"/>
        <dbReference type="EC" id="1.2.1.31"/>
    </reaction>
</comment>
<comment type="catalytic activity">
    <reaction evidence="15">
        <text>(S)-2-amino-6-oxohexanoate + AMP + diphosphate + NADP(+) = L-2-aminoadipate + ATP + NADPH + H(+)</text>
        <dbReference type="Rhea" id="RHEA:46936"/>
        <dbReference type="ChEBI" id="CHEBI:15378"/>
        <dbReference type="ChEBI" id="CHEBI:30616"/>
        <dbReference type="ChEBI" id="CHEBI:33019"/>
        <dbReference type="ChEBI" id="CHEBI:57783"/>
        <dbReference type="ChEBI" id="CHEBI:58321"/>
        <dbReference type="ChEBI" id="CHEBI:58349"/>
        <dbReference type="ChEBI" id="CHEBI:58672"/>
        <dbReference type="ChEBI" id="CHEBI:456215"/>
        <dbReference type="EC" id="1.2.1.95"/>
    </reaction>
</comment>
<feature type="domain" description="Carrier" evidence="19">
    <location>
        <begin position="916"/>
        <end position="992"/>
    </location>
</feature>
<evidence type="ECO:0000256" key="11">
    <source>
        <dbReference type="ARBA" id="ARBA00023002"/>
    </source>
</evidence>
<dbReference type="GO" id="GO:0004043">
    <property type="term" value="F:L-aminoadipate-semialdehyde dehydrogenase [NAD(P)+] activity"/>
    <property type="evidence" value="ECO:0007669"/>
    <property type="project" value="UniProtKB-EC"/>
</dbReference>
<dbReference type="Proteomes" id="UP000070544">
    <property type="component" value="Unassembled WGS sequence"/>
</dbReference>
<keyword evidence="21" id="KW-1185">Reference proteome</keyword>
<dbReference type="NCBIfam" id="TIGR01733">
    <property type="entry name" value="AA-adenyl-dom"/>
    <property type="match status" value="1"/>
</dbReference>
<keyword evidence="8" id="KW-0597">Phosphoprotein</keyword>
<dbReference type="UniPathway" id="UPA00033">
    <property type="reaction ID" value="UER00032"/>
</dbReference>
<evidence type="ECO:0000256" key="3">
    <source>
        <dbReference type="ARBA" id="ARBA00004827"/>
    </source>
</evidence>
<dbReference type="SMART" id="SM00823">
    <property type="entry name" value="PKS_PP"/>
    <property type="match status" value="1"/>
</dbReference>
<keyword evidence="12" id="KW-0457">Lysine biosynthesis</keyword>
<dbReference type="InterPro" id="IPR013120">
    <property type="entry name" value="FAR_NAD-bd"/>
</dbReference>
<comment type="pathway">
    <text evidence="3">Amino-acid biosynthesis; L-lysine biosynthesis via AAA pathway; L-lysine from L-alpha-aminoadipate (fungal route): step 1/3.</text>
</comment>
<dbReference type="STRING" id="1344416.A0A139ARK2"/>
<reference evidence="20 21" key="1">
    <citation type="journal article" date="2015" name="Genome Biol. Evol.">
        <title>Phylogenomic analyses indicate that early fungi evolved digesting cell walls of algal ancestors of land plants.</title>
        <authorList>
            <person name="Chang Y."/>
            <person name="Wang S."/>
            <person name="Sekimoto S."/>
            <person name="Aerts A.L."/>
            <person name="Choi C."/>
            <person name="Clum A."/>
            <person name="LaButti K.M."/>
            <person name="Lindquist E.A."/>
            <person name="Yee Ngan C."/>
            <person name="Ohm R.A."/>
            <person name="Salamov A.A."/>
            <person name="Grigoriev I.V."/>
            <person name="Spatafora J.W."/>
            <person name="Berbee M.L."/>
        </authorList>
    </citation>
    <scope>NUCLEOTIDE SEQUENCE [LARGE SCALE GENOMIC DNA]</scope>
    <source>
        <strain evidence="20 21">JEL478</strain>
    </source>
</reference>
<dbReference type="SUPFAM" id="SSF47336">
    <property type="entry name" value="ACP-like"/>
    <property type="match status" value="1"/>
</dbReference>
<evidence type="ECO:0000313" key="20">
    <source>
        <dbReference type="EMBL" id="KXS19367.1"/>
    </source>
</evidence>
<dbReference type="SUPFAM" id="SSF52777">
    <property type="entry name" value="CoA-dependent acyltransferases"/>
    <property type="match status" value="1"/>
</dbReference>
<evidence type="ECO:0000256" key="2">
    <source>
        <dbReference type="ARBA" id="ARBA00003499"/>
    </source>
</evidence>
<dbReference type="InterPro" id="IPR042099">
    <property type="entry name" value="ANL_N_sf"/>
</dbReference>
<name>A0A139ARK2_GONPJ</name>
<comment type="catalytic activity">
    <reaction evidence="17">
        <text>(S)-2-amino-6-oxohexanoate + NADP(+) + H2O = L-2-aminoadipate + NADPH + 2 H(+)</text>
        <dbReference type="Rhea" id="RHEA:12304"/>
        <dbReference type="ChEBI" id="CHEBI:15377"/>
        <dbReference type="ChEBI" id="CHEBI:15378"/>
        <dbReference type="ChEBI" id="CHEBI:57783"/>
        <dbReference type="ChEBI" id="CHEBI:58321"/>
        <dbReference type="ChEBI" id="CHEBI:58349"/>
        <dbReference type="ChEBI" id="CHEBI:58672"/>
        <dbReference type="EC" id="1.2.1.31"/>
    </reaction>
</comment>
<dbReference type="SUPFAM" id="SSF51735">
    <property type="entry name" value="NAD(P)-binding Rossmann-fold domains"/>
    <property type="match status" value="1"/>
</dbReference>
<evidence type="ECO:0000256" key="12">
    <source>
        <dbReference type="ARBA" id="ARBA00023154"/>
    </source>
</evidence>
<gene>
    <name evidence="20" type="ORF">M427DRAFT_95124</name>
</gene>
<dbReference type="Gene3D" id="3.40.50.720">
    <property type="entry name" value="NAD(P)-binding Rossmann-like Domain"/>
    <property type="match status" value="1"/>
</dbReference>
<comment type="similarity">
    <text evidence="4">Belongs to the ATP-dependent AMP-binding enzyme family.</text>
</comment>
<evidence type="ECO:0000256" key="10">
    <source>
        <dbReference type="ARBA" id="ARBA00022857"/>
    </source>
</evidence>
<dbReference type="InterPro" id="IPR045851">
    <property type="entry name" value="AMP-bd_C_sf"/>
</dbReference>
<evidence type="ECO:0000313" key="21">
    <source>
        <dbReference type="Proteomes" id="UP000070544"/>
    </source>
</evidence>
<evidence type="ECO:0000256" key="15">
    <source>
        <dbReference type="ARBA" id="ARBA00048260"/>
    </source>
</evidence>
<dbReference type="PANTHER" id="PTHR44845:SF1">
    <property type="entry name" value="L-2-AMINOADIPATE REDUCTASE"/>
    <property type="match status" value="1"/>
</dbReference>
<dbReference type="InterPro" id="IPR020845">
    <property type="entry name" value="AMP-binding_CS"/>
</dbReference>
<dbReference type="InterPro" id="IPR014397">
    <property type="entry name" value="Lys2"/>
</dbReference>
<dbReference type="NCBIfam" id="TIGR01746">
    <property type="entry name" value="Thioester-redct"/>
    <property type="match status" value="1"/>
</dbReference>
<dbReference type="InterPro" id="IPR036291">
    <property type="entry name" value="NAD(P)-bd_dom_sf"/>
</dbReference>
<dbReference type="InterPro" id="IPR009081">
    <property type="entry name" value="PP-bd_ACP"/>
</dbReference>
<evidence type="ECO:0000259" key="19">
    <source>
        <dbReference type="PROSITE" id="PS50075"/>
    </source>
</evidence>
<sequence>MGPVAPTVADDATTTGGDSLDASLERWRVRLSNVTELSLPTDYPRPVPPRVVESEHARNIGEDAAAAVASVCVAMHSSGGAGEHKQNSHNVNGQSIDQSATPLAVVLAAFFVLLHKYSGEEDVAAGWSFPSLEADPNGAQVETSVLRCAIDKSMTFADVVKAVSQAQNTSLSDPVPFSLLMRHLYPQPPPGTPQDGPPPPALMRVRFVESAPQSDQESDQSDTLAAPEPHAAHLARRGSTAGTFAPHLLSDLTVYLHPLPTLRRILPLRLRVRYNAALFTDARIRDMLDAADMLLVAAAKNPSAPIGQLSIATERAQLCTPDPTMDLDWDGWHGAITDVFHKNAEAHPDRVCVVESIDTGAGVGDKPEDCPQRTFSYAQIDRASNRVANYLLKKGLKREDVVTLYSYRGVDLVIAIMGVLKAGGTFSVIDPAYPPQRQTIYLTVAQPRALLILRRAGPLPDAVRTHVRDTLFLACEIPAMELKDNGSVSGGWEGEGAEEATREWGEVGEEFPGVLLGPDSVGTLSFTSGSTGIPKGVRGRHFSLTHFYPWMSMEFGLTEKERFTMLSGIAHDPIQRDIFTPLFLGATLHIPTAEDIGQPGRLAAWMAHHKITVTHLTPAMGQLLSANATTPIPTLRNSFFVGDVLTKRDVARLQLLAPNNAVVNMYGTTETQRAVSYLRVPPRGTYPTWLADKKDIIPAGKGMKDVQILVITPGGLPAGIGEIGEIYVRSGGLAEGYLGLPDATAAKFVANPLRSAPTSTVEIPFYKGPRDRMYRSGDLGRYLPNGEVECTGRADDQVKIRGFRIELGEIDTHLSQCAGVRENVTLVRRDKYEEQTLVSYIVPLLEQYDGSQEEFIKSIREHLKGKLPGYAIPSVFAILRRMPLTPNGKVDKNALPFPDTARFSGPPSSAVPTTPSSLSPVQQQIHDLWAQLIGISGPIAITDNFFDVGGHSILATRLVFELRKAMGVELGLGVVFREPTIEGMAREIERLRSTDFNIVPPGESKAVFDARDEDAEEQTVDYAADLEVLDDPSIAVSEEVLKEFKYPIDPKVVLLTGATGFVGAYVLSTLFKRHPEAIVITHVRAKNAEEAMKRVKAAAEAYGLWISDWEKSGRLQVVLGDLGKENLGLSSEDWERLAKEVDVIIHNGALVHWVYPYHRLRTVNVVSTVDALRLSVASGKVKPIVFVSSTATLDNEYYTSGADQGAKVMEEDDLEGARTGLKAGYGQSKWVSEKLLMKARERGCIVKIVRPGYVLGDSRSGATNTDDFIIRLMKGCIELGKVPEIANVVNMCPVDYVAGSIVAIASDSRIGRDNASMGVFHMWNDNPFRFIDLFRLLRVYGYPVEPCEYIQWRQALMDFTLMASDENSNALFPLLHFVLDDLPTSSKSAILDDSNTKEALRGTDVVCGRMEDLFGRYIAYLVKSGFLPKPTPRLAHTSEASQSEGSASKREIAQRKKNASIADYIISGDLDARELPDLEGVHVATVVARNRN</sequence>
<keyword evidence="7" id="KW-0596">Phosphopantetheine</keyword>
<dbReference type="InterPro" id="IPR025110">
    <property type="entry name" value="AMP-bd_C"/>
</dbReference>
<dbReference type="OMA" id="ENDKFTM"/>
<dbReference type="InterPro" id="IPR036736">
    <property type="entry name" value="ACP-like_sf"/>
</dbReference>
<dbReference type="Gene3D" id="3.30.300.30">
    <property type="match status" value="1"/>
</dbReference>
<proteinExistence type="inferred from homology"/>
<dbReference type="Pfam" id="PF00550">
    <property type="entry name" value="PP-binding"/>
    <property type="match status" value="1"/>
</dbReference>
<dbReference type="PROSITE" id="PS50075">
    <property type="entry name" value="CARRIER"/>
    <property type="match status" value="1"/>
</dbReference>
<dbReference type="Gene3D" id="3.40.50.12780">
    <property type="entry name" value="N-terminal domain of ligase-like"/>
    <property type="match status" value="1"/>
</dbReference>
<evidence type="ECO:0000256" key="1">
    <source>
        <dbReference type="ARBA" id="ARBA00001957"/>
    </source>
</evidence>
<dbReference type="Pfam" id="PF00501">
    <property type="entry name" value="AMP-binding"/>
    <property type="match status" value="1"/>
</dbReference>
<dbReference type="PROSITE" id="PS00455">
    <property type="entry name" value="AMP_BINDING"/>
    <property type="match status" value="1"/>
</dbReference>
<dbReference type="NCBIfam" id="TIGR03443">
    <property type="entry name" value="alpha_am_amid"/>
    <property type="match status" value="1"/>
</dbReference>
<evidence type="ECO:0000256" key="16">
    <source>
        <dbReference type="ARBA" id="ARBA00048414"/>
    </source>
</evidence>
<accession>A0A139ARK2</accession>
<dbReference type="EC" id="1.2.1.95" evidence="5"/>
<comment type="function">
    <text evidence="2">Catalyzes the activation of alpha-aminoadipate by ATP-dependent adenylation and the reduction of activated alpha-aminoadipate by NADPH. The activated alpha-aminoadipate is bound to the phosphopantheinyl group of the enzyme itself before it is reduced to (S)-2-amino-6-oxohexanoate.</text>
</comment>
<dbReference type="GO" id="GO:0031177">
    <property type="term" value="F:phosphopantetheine binding"/>
    <property type="evidence" value="ECO:0007669"/>
    <property type="project" value="InterPro"/>
</dbReference>
<evidence type="ECO:0000256" key="5">
    <source>
        <dbReference type="ARBA" id="ARBA00012913"/>
    </source>
</evidence>
<evidence type="ECO:0000256" key="14">
    <source>
        <dbReference type="ARBA" id="ARBA00032195"/>
    </source>
</evidence>
<dbReference type="PIRSF" id="PIRSF001617">
    <property type="entry name" value="Alpha-AR"/>
    <property type="match status" value="1"/>
</dbReference>
<keyword evidence="10" id="KW-0521">NADP</keyword>
<dbReference type="InterPro" id="IPR000873">
    <property type="entry name" value="AMP-dep_synth/lig_dom"/>
</dbReference>
<evidence type="ECO:0000256" key="18">
    <source>
        <dbReference type="SAM" id="MobiDB-lite"/>
    </source>
</evidence>
<dbReference type="EC" id="1.2.1.31" evidence="6"/>
<feature type="region of interest" description="Disordered" evidence="18">
    <location>
        <begin position="1433"/>
        <end position="1454"/>
    </location>
</feature>
<evidence type="ECO:0000256" key="7">
    <source>
        <dbReference type="ARBA" id="ARBA00022450"/>
    </source>
</evidence>
<evidence type="ECO:0000256" key="4">
    <source>
        <dbReference type="ARBA" id="ARBA00006432"/>
    </source>
</evidence>
<dbReference type="Pfam" id="PF07993">
    <property type="entry name" value="NAD_binding_4"/>
    <property type="match status" value="1"/>
</dbReference>
<comment type="cofactor">
    <cofactor evidence="1">
        <name>pantetheine 4'-phosphate</name>
        <dbReference type="ChEBI" id="CHEBI:47942"/>
    </cofactor>
</comment>
<protein>
    <recommendedName>
        <fullName evidence="14">Alpha-aminoadipate reductase</fullName>
        <ecNumber evidence="6">1.2.1.31</ecNumber>
        <ecNumber evidence="5">1.2.1.95</ecNumber>
    </recommendedName>
    <alternativeName>
        <fullName evidence="13">L-aminoadipate-semialdehyde dehydrogenase</fullName>
    </alternativeName>
</protein>
<evidence type="ECO:0000256" key="8">
    <source>
        <dbReference type="ARBA" id="ARBA00022553"/>
    </source>
</evidence>
<dbReference type="PANTHER" id="PTHR44845">
    <property type="entry name" value="CARRIER DOMAIN-CONTAINING PROTEIN"/>
    <property type="match status" value="1"/>
</dbReference>
<dbReference type="CDD" id="cd05235">
    <property type="entry name" value="SDR_e1"/>
    <property type="match status" value="1"/>
</dbReference>
<dbReference type="SUPFAM" id="SSF56801">
    <property type="entry name" value="Acetyl-CoA synthetase-like"/>
    <property type="match status" value="1"/>
</dbReference>
<dbReference type="InterPro" id="IPR020806">
    <property type="entry name" value="PKS_PP-bd"/>
</dbReference>
<dbReference type="EMBL" id="KQ965738">
    <property type="protein sequence ID" value="KXS19367.1"/>
    <property type="molecule type" value="Genomic_DNA"/>
</dbReference>
<dbReference type="InterPro" id="IPR010071">
    <property type="entry name" value="AA_adenyl_dom"/>
</dbReference>
<dbReference type="InterPro" id="IPR006162">
    <property type="entry name" value="Ppantetheine_attach_site"/>
</dbReference>
<dbReference type="InterPro" id="IPR010080">
    <property type="entry name" value="Thioester_reductase-like_dom"/>
</dbReference>
<evidence type="ECO:0000256" key="17">
    <source>
        <dbReference type="ARBA" id="ARBA00049537"/>
    </source>
</evidence>
<dbReference type="PROSITE" id="PS00012">
    <property type="entry name" value="PHOSPHOPANTETHEINE"/>
    <property type="match status" value="1"/>
</dbReference>